<accession>A0A8J8Q428</accession>
<dbReference type="OrthoDB" id="197170at2157"/>
<reference evidence="1" key="1">
    <citation type="submission" date="2017-11" db="EMBL/GenBank/DDBJ databases">
        <authorList>
            <person name="Kajale S.C."/>
            <person name="Sharma A."/>
        </authorList>
    </citation>
    <scope>NUCLEOTIDE SEQUENCE</scope>
    <source>
        <strain evidence="1">LS1_42</strain>
    </source>
</reference>
<proteinExistence type="predicted"/>
<dbReference type="RefSeq" id="WP_148858438.1">
    <property type="nucleotide sequence ID" value="NZ_PHNJ01000006.1"/>
</dbReference>
<dbReference type="AlphaFoldDB" id="A0A8J8Q428"/>
<evidence type="ECO:0000313" key="1">
    <source>
        <dbReference type="EMBL" id="TYL38128.1"/>
    </source>
</evidence>
<name>A0A8J8Q428_9EURY</name>
<protein>
    <submittedName>
        <fullName evidence="1">Uncharacterized protein</fullName>
    </submittedName>
</protein>
<keyword evidence="2" id="KW-1185">Reference proteome</keyword>
<dbReference type="Proteomes" id="UP000766904">
    <property type="component" value="Unassembled WGS sequence"/>
</dbReference>
<evidence type="ECO:0000313" key="2">
    <source>
        <dbReference type="Proteomes" id="UP000766904"/>
    </source>
</evidence>
<gene>
    <name evidence="1" type="ORF">CV102_13050</name>
</gene>
<comment type="caution">
    <text evidence="1">The sequence shown here is derived from an EMBL/GenBank/DDBJ whole genome shotgun (WGS) entry which is preliminary data.</text>
</comment>
<organism evidence="1 2">
    <name type="scientific">Natronococcus pandeyae</name>
    <dbReference type="NCBI Taxonomy" id="2055836"/>
    <lineage>
        <taxon>Archaea</taxon>
        <taxon>Methanobacteriati</taxon>
        <taxon>Methanobacteriota</taxon>
        <taxon>Stenosarchaea group</taxon>
        <taxon>Halobacteria</taxon>
        <taxon>Halobacteriales</taxon>
        <taxon>Natrialbaceae</taxon>
        <taxon>Natronococcus</taxon>
    </lineage>
</organism>
<dbReference type="EMBL" id="PHNJ01000006">
    <property type="protein sequence ID" value="TYL38128.1"/>
    <property type="molecule type" value="Genomic_DNA"/>
</dbReference>
<sequence length="487" mass="55633">MRLSRLFAGEGSTPYGLPNFDSTTVFVRAAASYLRGEAFPRLGMIHPKLEPLAKRVNALPQEARTTIYTQGGANEGIDPDDLGDVDVERFRQWVVDQYPERGYPAVIIGSSNGAAVHLAALLGIPFLPQTFLLPIQRSMDADAIREDIQWGAEHAPPFLEANPDVSLHQMHDPNQDRLMVRKLAYFRVKSRTLGEAYEEFLDTVLEPGGTVISLECEYDWPAIDVGERHSFQLGGCGGLSPEEYYEGSEQVARFLERQNAGQHEWDVPEPDGRIPEAEWGFDPALRDDIERVANERDYEVRRLAFDDPRDLSPFVADRYRERYADRDRSVDRLLVQSFALIEPWWTIRTGSVPYWTAFNTRSDVEFLESYLEESDPYDEIRTTLFSHGMESAGLASVREWRDVLSNARDEYGFVGVDTDEFPYDVETQVRYHADLPEEIDARYAHPPPMAFDRFESIAADVAEEYELEWDAVRRSENERRSETEPTG</sequence>